<accession>A0A0R0GA32</accession>
<name>A0A0R0GA32_SOYBN</name>
<feature type="region of interest" description="Disordered" evidence="1">
    <location>
        <begin position="38"/>
        <end position="70"/>
    </location>
</feature>
<dbReference type="Gramene" id="KRH14950">
    <property type="protein sequence ID" value="KRH14950"/>
    <property type="gene ID" value="GLYMA_14G059500"/>
</dbReference>
<reference evidence="2" key="3">
    <citation type="submission" date="2018-07" db="EMBL/GenBank/DDBJ databases">
        <title>WGS assembly of Glycine max.</title>
        <authorList>
            <person name="Schmutz J."/>
            <person name="Cannon S."/>
            <person name="Schlueter J."/>
            <person name="Ma J."/>
            <person name="Mitros T."/>
            <person name="Nelson W."/>
            <person name="Hyten D."/>
            <person name="Song Q."/>
            <person name="Thelen J."/>
            <person name="Cheng J."/>
            <person name="Xu D."/>
            <person name="Hellsten U."/>
            <person name="May G."/>
            <person name="Yu Y."/>
            <person name="Sakurai T."/>
            <person name="Umezawa T."/>
            <person name="Bhattacharyya M."/>
            <person name="Sandhu D."/>
            <person name="Valliyodan B."/>
            <person name="Lindquist E."/>
            <person name="Peto M."/>
            <person name="Grant D."/>
            <person name="Shu S."/>
            <person name="Goodstein D."/>
            <person name="Barry K."/>
            <person name="Futrell-Griggs M."/>
            <person name="Abernathy B."/>
            <person name="Du J."/>
            <person name="Tian Z."/>
            <person name="Zhu L."/>
            <person name="Gill N."/>
            <person name="Joshi T."/>
            <person name="Libault M."/>
            <person name="Sethuraman A."/>
            <person name="Zhang X."/>
            <person name="Shinozaki K."/>
            <person name="Nguyen H."/>
            <person name="Wing R."/>
            <person name="Cregan P."/>
            <person name="Specht J."/>
            <person name="Grimwood J."/>
            <person name="Rokhsar D."/>
            <person name="Stacey G."/>
            <person name="Shoemaker R."/>
            <person name="Jackson S."/>
        </authorList>
    </citation>
    <scope>NUCLEOTIDE SEQUENCE</scope>
    <source>
        <tissue evidence="2">Callus</tissue>
    </source>
</reference>
<organism evidence="2">
    <name type="scientific">Glycine max</name>
    <name type="common">Soybean</name>
    <name type="synonym">Glycine hispida</name>
    <dbReference type="NCBI Taxonomy" id="3847"/>
    <lineage>
        <taxon>Eukaryota</taxon>
        <taxon>Viridiplantae</taxon>
        <taxon>Streptophyta</taxon>
        <taxon>Embryophyta</taxon>
        <taxon>Tracheophyta</taxon>
        <taxon>Spermatophyta</taxon>
        <taxon>Magnoliopsida</taxon>
        <taxon>eudicotyledons</taxon>
        <taxon>Gunneridae</taxon>
        <taxon>Pentapetalae</taxon>
        <taxon>rosids</taxon>
        <taxon>fabids</taxon>
        <taxon>Fabales</taxon>
        <taxon>Fabaceae</taxon>
        <taxon>Papilionoideae</taxon>
        <taxon>50 kb inversion clade</taxon>
        <taxon>NPAAA clade</taxon>
        <taxon>indigoferoid/millettioid clade</taxon>
        <taxon>Phaseoleae</taxon>
        <taxon>Glycine</taxon>
        <taxon>Glycine subgen. Soja</taxon>
    </lineage>
</organism>
<protein>
    <submittedName>
        <fullName evidence="2 3">Uncharacterized protein</fullName>
    </submittedName>
</protein>
<reference evidence="2 3" key="1">
    <citation type="journal article" date="2010" name="Nature">
        <title>Genome sequence of the palaeopolyploid soybean.</title>
        <authorList>
            <person name="Schmutz J."/>
            <person name="Cannon S.B."/>
            <person name="Schlueter J."/>
            <person name="Ma J."/>
            <person name="Mitros T."/>
            <person name="Nelson W."/>
            <person name="Hyten D.L."/>
            <person name="Song Q."/>
            <person name="Thelen J.J."/>
            <person name="Cheng J."/>
            <person name="Xu D."/>
            <person name="Hellsten U."/>
            <person name="May G.D."/>
            <person name="Yu Y."/>
            <person name="Sakurai T."/>
            <person name="Umezawa T."/>
            <person name="Bhattacharyya M.K."/>
            <person name="Sandhu D."/>
            <person name="Valliyodan B."/>
            <person name="Lindquist E."/>
            <person name="Peto M."/>
            <person name="Grant D."/>
            <person name="Shu S."/>
            <person name="Goodstein D."/>
            <person name="Barry K."/>
            <person name="Futrell-Griggs M."/>
            <person name="Abernathy B."/>
            <person name="Du J."/>
            <person name="Tian Z."/>
            <person name="Zhu L."/>
            <person name="Gill N."/>
            <person name="Joshi T."/>
            <person name="Libault M."/>
            <person name="Sethuraman A."/>
            <person name="Zhang X.-C."/>
            <person name="Shinozaki K."/>
            <person name="Nguyen H.T."/>
            <person name="Wing R.A."/>
            <person name="Cregan P."/>
            <person name="Specht J."/>
            <person name="Grimwood J."/>
            <person name="Rokhsar D."/>
            <person name="Stacey G."/>
            <person name="Shoemaker R.C."/>
            <person name="Jackson S.A."/>
        </authorList>
    </citation>
    <scope>NUCLEOTIDE SEQUENCE</scope>
    <source>
        <strain evidence="3">cv. Williams 82</strain>
        <tissue evidence="2">Callus</tissue>
    </source>
</reference>
<dbReference type="AlphaFoldDB" id="A0A0R0GA32"/>
<dbReference type="Proteomes" id="UP000008827">
    <property type="component" value="Chromosome 14"/>
</dbReference>
<dbReference type="EMBL" id="CM000847">
    <property type="protein sequence ID" value="KRH14950.1"/>
    <property type="molecule type" value="Genomic_DNA"/>
</dbReference>
<evidence type="ECO:0000313" key="3">
    <source>
        <dbReference type="EnsemblPlants" id="KRH14950"/>
    </source>
</evidence>
<feature type="compositionally biased region" description="Polar residues" evidence="1">
    <location>
        <begin position="38"/>
        <end position="47"/>
    </location>
</feature>
<proteinExistence type="predicted"/>
<keyword evidence="4" id="KW-1185">Reference proteome</keyword>
<sequence>MRDTFFTMLSRSLECWFSLTCSIRSRLRSNTDGTSLRLSLNASHTAGSPSSSAVEERREESPSIGGSAVE</sequence>
<evidence type="ECO:0000256" key="1">
    <source>
        <dbReference type="SAM" id="MobiDB-lite"/>
    </source>
</evidence>
<dbReference type="EnsemblPlants" id="KRH14950">
    <property type="protein sequence ID" value="KRH14950"/>
    <property type="gene ID" value="GLYMA_14G059500"/>
</dbReference>
<evidence type="ECO:0000313" key="2">
    <source>
        <dbReference type="EMBL" id="KRH14950.1"/>
    </source>
</evidence>
<evidence type="ECO:0000313" key="4">
    <source>
        <dbReference type="Proteomes" id="UP000008827"/>
    </source>
</evidence>
<reference evidence="3" key="2">
    <citation type="submission" date="2018-02" db="UniProtKB">
        <authorList>
            <consortium name="EnsemblPlants"/>
        </authorList>
    </citation>
    <scope>IDENTIFICATION</scope>
    <source>
        <strain evidence="3">Williams 82</strain>
    </source>
</reference>
<gene>
    <name evidence="3" type="primary">LOC102662909</name>
    <name evidence="2" type="ORF">GLYMA_14G059500</name>
</gene>